<dbReference type="RefSeq" id="WP_213369726.1">
    <property type="nucleotide sequence ID" value="NZ_QTKX01000002.1"/>
</dbReference>
<dbReference type="Proteomes" id="UP000761411">
    <property type="component" value="Unassembled WGS sequence"/>
</dbReference>
<dbReference type="EMBL" id="QTKX01000002">
    <property type="protein sequence ID" value="MBS8265415.1"/>
    <property type="molecule type" value="Genomic_DNA"/>
</dbReference>
<gene>
    <name evidence="3" type="ORF">DYI25_13385</name>
</gene>
<feature type="transmembrane region" description="Helical" evidence="1">
    <location>
        <begin position="177"/>
        <end position="196"/>
    </location>
</feature>
<feature type="domain" description="IrrE N-terminal-like" evidence="2">
    <location>
        <begin position="122"/>
        <end position="169"/>
    </location>
</feature>
<evidence type="ECO:0000313" key="3">
    <source>
        <dbReference type="EMBL" id="MBS8265415.1"/>
    </source>
</evidence>
<protein>
    <recommendedName>
        <fullName evidence="2">IrrE N-terminal-like domain-containing protein</fullName>
    </recommendedName>
</protein>
<keyword evidence="1" id="KW-0472">Membrane</keyword>
<dbReference type="AlphaFoldDB" id="A0A944CMU2"/>
<evidence type="ECO:0000313" key="4">
    <source>
        <dbReference type="Proteomes" id="UP000761411"/>
    </source>
</evidence>
<reference evidence="3 4" key="1">
    <citation type="journal article" date="2021" name="Microorganisms">
        <title>Bacterial Dimethylsulfoniopropionate Biosynthesis in the East China Sea.</title>
        <authorList>
            <person name="Liu J."/>
            <person name="Zhang Y."/>
            <person name="Liu J."/>
            <person name="Zhong H."/>
            <person name="Williams B.T."/>
            <person name="Zheng Y."/>
            <person name="Curson A.R.J."/>
            <person name="Sun C."/>
            <person name="Sun H."/>
            <person name="Song D."/>
            <person name="Wagner Mackenzie B."/>
            <person name="Bermejo Martinez A."/>
            <person name="Todd J.D."/>
            <person name="Zhang X.H."/>
        </authorList>
    </citation>
    <scope>NUCLEOTIDE SEQUENCE [LARGE SCALE GENOMIC DNA]</scope>
    <source>
        <strain evidence="3 4">ESS08</strain>
    </source>
</reference>
<evidence type="ECO:0000256" key="1">
    <source>
        <dbReference type="SAM" id="Phobius"/>
    </source>
</evidence>
<proteinExistence type="predicted"/>
<sequence length="205" mass="24633">MYIIIIIVCNEFYNEYTDKTYLARYLTLTMMLFLSTILKYSYVLLETGAVTSKLFLDRFGPMIFELMLIFPILAFFDHLNVNLVLILFLSYYTFIGYMHKKYMSVDDMYIKSLTNRIHNKYEISIYFINLNDVKGIYHHDRKVIIIDEKLDYPEQLQTIVHELLHFQTNRFLKSPRIAVEIIITLFEAVVSWYYIITYKQISKLD</sequence>
<organism evidence="3 4">
    <name type="scientific">Mesobacillus boroniphilus</name>
    <dbReference type="NCBI Taxonomy" id="308892"/>
    <lineage>
        <taxon>Bacteria</taxon>
        <taxon>Bacillati</taxon>
        <taxon>Bacillota</taxon>
        <taxon>Bacilli</taxon>
        <taxon>Bacillales</taxon>
        <taxon>Bacillaceae</taxon>
        <taxon>Mesobacillus</taxon>
    </lineage>
</organism>
<accession>A0A944CMU2</accession>
<evidence type="ECO:0000259" key="2">
    <source>
        <dbReference type="Pfam" id="PF06114"/>
    </source>
</evidence>
<keyword evidence="4" id="KW-1185">Reference proteome</keyword>
<feature type="transmembrane region" description="Helical" evidence="1">
    <location>
        <begin position="22"/>
        <end position="43"/>
    </location>
</feature>
<dbReference type="Gene3D" id="1.10.10.2910">
    <property type="match status" value="1"/>
</dbReference>
<feature type="transmembrane region" description="Helical" evidence="1">
    <location>
        <begin position="55"/>
        <end position="75"/>
    </location>
</feature>
<dbReference type="InterPro" id="IPR010359">
    <property type="entry name" value="IrrE_HExxH"/>
</dbReference>
<keyword evidence="1" id="KW-0812">Transmembrane</keyword>
<keyword evidence="1" id="KW-1133">Transmembrane helix</keyword>
<comment type="caution">
    <text evidence="3">The sequence shown here is derived from an EMBL/GenBank/DDBJ whole genome shotgun (WGS) entry which is preliminary data.</text>
</comment>
<feature type="transmembrane region" description="Helical" evidence="1">
    <location>
        <begin position="81"/>
        <end position="98"/>
    </location>
</feature>
<dbReference type="Pfam" id="PF06114">
    <property type="entry name" value="Peptidase_M78"/>
    <property type="match status" value="1"/>
</dbReference>
<name>A0A944CMU2_9BACI</name>